<dbReference type="EMBL" id="BBYR01000037">
    <property type="protein sequence ID" value="GAP36595.1"/>
    <property type="molecule type" value="Genomic_DNA"/>
</dbReference>
<evidence type="ECO:0000313" key="2">
    <source>
        <dbReference type="EMBL" id="GAP36595.1"/>
    </source>
</evidence>
<sequence length="48" mass="5026">MPALAPGRQWLAPGRHPETTRGGPRGPPRGRDRGAAVGASCRVQAVRP</sequence>
<reference evidence="2 3" key="2">
    <citation type="journal article" date="2016" name="Science">
        <title>A bacterium that degrades and assimilates poly(ethylene terephthalate).</title>
        <authorList>
            <person name="Yoshida S."/>
            <person name="Hiraga K."/>
            <person name="Takehana T."/>
            <person name="Taniguchi I."/>
            <person name="Yamaji H."/>
            <person name="Maeda Y."/>
            <person name="Toyohara K."/>
            <person name="Miyamoto K."/>
            <person name="Kimura Y."/>
            <person name="Oda K."/>
        </authorList>
    </citation>
    <scope>NUCLEOTIDE SEQUENCE [LARGE SCALE GENOMIC DNA]</scope>
    <source>
        <strain evidence="3">NBRC 110686 / TISTR 2288 / 201-F6</strain>
    </source>
</reference>
<protein>
    <submittedName>
        <fullName evidence="2">Uncharacterized protein</fullName>
    </submittedName>
</protein>
<organism evidence="2 3">
    <name type="scientific">Piscinibacter sakaiensis</name>
    <name type="common">Ideonella sakaiensis</name>
    <dbReference type="NCBI Taxonomy" id="1547922"/>
    <lineage>
        <taxon>Bacteria</taxon>
        <taxon>Pseudomonadati</taxon>
        <taxon>Pseudomonadota</taxon>
        <taxon>Betaproteobacteria</taxon>
        <taxon>Burkholderiales</taxon>
        <taxon>Sphaerotilaceae</taxon>
        <taxon>Piscinibacter</taxon>
    </lineage>
</organism>
<evidence type="ECO:0000313" key="3">
    <source>
        <dbReference type="Proteomes" id="UP000037660"/>
    </source>
</evidence>
<comment type="caution">
    <text evidence="2">The sequence shown here is derived from an EMBL/GenBank/DDBJ whole genome shotgun (WGS) entry which is preliminary data.</text>
</comment>
<evidence type="ECO:0000256" key="1">
    <source>
        <dbReference type="SAM" id="MobiDB-lite"/>
    </source>
</evidence>
<keyword evidence="3" id="KW-1185">Reference proteome</keyword>
<dbReference type="AlphaFoldDB" id="A0A0K8P341"/>
<accession>A0A0K8P341</accession>
<gene>
    <name evidence="2" type="ORF">ISF6_2435</name>
</gene>
<dbReference type="Proteomes" id="UP000037660">
    <property type="component" value="Unassembled WGS sequence"/>
</dbReference>
<proteinExistence type="predicted"/>
<reference evidence="3" key="1">
    <citation type="submission" date="2015-07" db="EMBL/GenBank/DDBJ databases">
        <title>Discovery of a poly(ethylene terephthalate assimilation.</title>
        <authorList>
            <person name="Yoshida S."/>
            <person name="Hiraga K."/>
            <person name="Takehana T."/>
            <person name="Taniguchi I."/>
            <person name="Yamaji H."/>
            <person name="Maeda Y."/>
            <person name="Toyohara K."/>
            <person name="Miyamoto K."/>
            <person name="Kimura Y."/>
            <person name="Oda K."/>
        </authorList>
    </citation>
    <scope>NUCLEOTIDE SEQUENCE [LARGE SCALE GENOMIC DNA]</scope>
    <source>
        <strain evidence="3">NBRC 110686 / TISTR 2288 / 201-F6</strain>
    </source>
</reference>
<feature type="region of interest" description="Disordered" evidence="1">
    <location>
        <begin position="1"/>
        <end position="48"/>
    </location>
</feature>
<name>A0A0K8P341_PISS1</name>